<dbReference type="OrthoDB" id="10626711at2759"/>
<feature type="region of interest" description="Disordered" evidence="2">
    <location>
        <begin position="854"/>
        <end position="954"/>
    </location>
</feature>
<dbReference type="AlphaFoldDB" id="A4RXC9"/>
<organism evidence="3 4">
    <name type="scientific">Ostreococcus lucimarinus (strain CCE9901)</name>
    <dbReference type="NCBI Taxonomy" id="436017"/>
    <lineage>
        <taxon>Eukaryota</taxon>
        <taxon>Viridiplantae</taxon>
        <taxon>Chlorophyta</taxon>
        <taxon>Mamiellophyceae</taxon>
        <taxon>Mamiellales</taxon>
        <taxon>Bathycoccaceae</taxon>
        <taxon>Ostreococcus</taxon>
    </lineage>
</organism>
<feature type="region of interest" description="Disordered" evidence="2">
    <location>
        <begin position="384"/>
        <end position="505"/>
    </location>
</feature>
<feature type="compositionally biased region" description="Pro residues" evidence="2">
    <location>
        <begin position="929"/>
        <end position="948"/>
    </location>
</feature>
<feature type="region of interest" description="Disordered" evidence="2">
    <location>
        <begin position="695"/>
        <end position="728"/>
    </location>
</feature>
<dbReference type="Gramene" id="ABO96271">
    <property type="protein sequence ID" value="ABO96271"/>
    <property type="gene ID" value="OSTLU_92737"/>
</dbReference>
<reference evidence="3 4" key="1">
    <citation type="journal article" date="2007" name="Proc. Natl. Acad. Sci. U.S.A.">
        <title>The tiny eukaryote Ostreococcus provides genomic insights into the paradox of plankton speciation.</title>
        <authorList>
            <person name="Palenik B."/>
            <person name="Grimwood J."/>
            <person name="Aerts A."/>
            <person name="Rouze P."/>
            <person name="Salamov A."/>
            <person name="Putnam N."/>
            <person name="Dupont C."/>
            <person name="Jorgensen R."/>
            <person name="Derelle E."/>
            <person name="Rombauts S."/>
            <person name="Zhou K."/>
            <person name="Otillar R."/>
            <person name="Merchant S.S."/>
            <person name="Podell S."/>
            <person name="Gaasterland T."/>
            <person name="Napoli C."/>
            <person name="Gendler K."/>
            <person name="Manuell A."/>
            <person name="Tai V."/>
            <person name="Vallon O."/>
            <person name="Piganeau G."/>
            <person name="Jancek S."/>
            <person name="Heijde M."/>
            <person name="Jabbari K."/>
            <person name="Bowler C."/>
            <person name="Lohr M."/>
            <person name="Robbens S."/>
            <person name="Werner G."/>
            <person name="Dubchak I."/>
            <person name="Pazour G.J."/>
            <person name="Ren Q."/>
            <person name="Paulsen I."/>
            <person name="Delwiche C."/>
            <person name="Schmutz J."/>
            <person name="Rokhsar D."/>
            <person name="Van de Peer Y."/>
            <person name="Moreau H."/>
            <person name="Grigoriev I.V."/>
        </authorList>
    </citation>
    <scope>NUCLEOTIDE SEQUENCE [LARGE SCALE GENOMIC DNA]</scope>
    <source>
        <strain evidence="3 4">CCE9901</strain>
    </source>
</reference>
<dbReference type="HOGENOM" id="CLU_309145_0_0_1"/>
<feature type="coiled-coil region" evidence="1">
    <location>
        <begin position="65"/>
        <end position="305"/>
    </location>
</feature>
<dbReference type="GeneID" id="5001851"/>
<keyword evidence="4" id="KW-1185">Reference proteome</keyword>
<proteinExistence type="predicted"/>
<dbReference type="RefSeq" id="XP_001417978.1">
    <property type="nucleotide sequence ID" value="XM_001417941.1"/>
</dbReference>
<evidence type="ECO:0000313" key="3">
    <source>
        <dbReference type="EMBL" id="ABO96271.1"/>
    </source>
</evidence>
<dbReference type="PANTHER" id="PTHR45725:SF1">
    <property type="entry name" value="DISHEVELLED ASSOCIATED ACTIVATOR OF MORPHOGENESIS, ISOFORM D"/>
    <property type="match status" value="1"/>
</dbReference>
<sequence>MSEPPRAKQKAAQKIDVPVGLSADESLHALREWMAANKIPVSVDASAGETVEAVSATLLKTSKAMRAMKKNGDDLKRELEEFMARKVAHDEAEIDDRRVMVDLEKQIASNAQIISENEELKQKINALEEDFSRRGEDEQALVSRLAELEGELGDARGVSEEHMSAQARIDELTAELESLRDTSACPPGVASAADMSRSLAEAEKTKSSLREDYDLLRDEYDKLVRSVTTKEAYDKQSEELLLAQEEIEKLSEELAAATKQVESLQGKVESSKEAVDELGKCQSKLRTMKEQHEKVQADLDALLTQYNEKVLALAATEASTENECDCTDTCLAQSAKLRSNLQKQADALRQRTFDAEVKLDEQKDRCDEIDRQHGETKRLLREQTELTEATKETLDEERQLREKKCPKPIECPEPETCPKCEESASTAAPSEEDSLQHEKAMNVESTEQTSSDAESTAVVEDPTTDEVEVDTKVDDTPVMDTTTDESVFDTSNDEEQVTEELGEQPQIEEPVTVEETKEVADDEISVPEGSMDETAATDSSIDEQMIDTGLIQDLDWNEEDAKITHEQESKSSQFYDTRGNPSGFDMIRSSFGRAWTFVSPFVMFIINFVTRVMEGILHQAWKTKHGNKLLSFMELCDETFTSVAVKVDSIMGTALASNKDLITFGVNATIFGPPIVLTLILMRVVSVLLGGGAKNSGTQGKWKGPPPRSAAPLSHPNQPDSPRRRDVPPLQHADAATHYNTGNALAPPVMMAPPMGAGPTGIPSPVESPRANGVSQYAPTFGNPYASMSNPPPHMADLPTQVPHAGEPFGTHQSGVTNGIPRSMSLTDHGGQSMEEMANDTPDSEAAATNAPFVMMGNPATNKPIVPQWQRAPPAAAPPQLSAPPSAPPMSNALAPNMSGGRGRGPPPGRGYPGRGPPPGRGRGRGPPGRGPPPGSRGPPPPFAPRPPQDSHEV</sequence>
<dbReference type="InterPro" id="IPR051425">
    <property type="entry name" value="Formin_Homology"/>
</dbReference>
<dbReference type="PANTHER" id="PTHR45725">
    <property type="entry name" value="FORMIN HOMOLOGY 2 FAMILY MEMBER"/>
    <property type="match status" value="1"/>
</dbReference>
<dbReference type="EMBL" id="CP000585">
    <property type="protein sequence ID" value="ABO96271.1"/>
    <property type="molecule type" value="Genomic_DNA"/>
</dbReference>
<keyword evidence="1" id="KW-0175">Coiled coil</keyword>
<name>A4RXC9_OSTLU</name>
<dbReference type="STRING" id="436017.A4RXC9"/>
<feature type="compositionally biased region" description="Pro residues" evidence="2">
    <location>
        <begin position="905"/>
        <end position="920"/>
    </location>
</feature>
<feature type="compositionally biased region" description="Low complexity" evidence="2">
    <location>
        <begin position="889"/>
        <end position="898"/>
    </location>
</feature>
<dbReference type="Gene3D" id="1.20.5.1700">
    <property type="match status" value="1"/>
</dbReference>
<evidence type="ECO:0000256" key="2">
    <source>
        <dbReference type="SAM" id="MobiDB-lite"/>
    </source>
</evidence>
<feature type="compositionally biased region" description="Acidic residues" evidence="2">
    <location>
        <begin position="482"/>
        <end position="502"/>
    </location>
</feature>
<feature type="compositionally biased region" description="Basic and acidic residues" evidence="2">
    <location>
        <begin position="384"/>
        <end position="407"/>
    </location>
</feature>
<dbReference type="KEGG" id="olu:OSTLU_92737"/>
<feature type="compositionally biased region" description="Low complexity" evidence="2">
    <location>
        <begin position="746"/>
        <end position="763"/>
    </location>
</feature>
<dbReference type="Proteomes" id="UP000001568">
    <property type="component" value="Chromosome 5"/>
</dbReference>
<evidence type="ECO:0000256" key="1">
    <source>
        <dbReference type="SAM" id="Coils"/>
    </source>
</evidence>
<protein>
    <submittedName>
        <fullName evidence="3">Uncharacterized protein</fullName>
    </submittedName>
</protein>
<feature type="compositionally biased region" description="Pro residues" evidence="2">
    <location>
        <begin position="875"/>
        <end position="888"/>
    </location>
</feature>
<gene>
    <name evidence="3" type="ORF">OSTLU_92737</name>
</gene>
<feature type="region of interest" description="Disordered" evidence="2">
    <location>
        <begin position="741"/>
        <end position="769"/>
    </location>
</feature>
<feature type="compositionally biased region" description="Polar residues" evidence="2">
    <location>
        <begin position="443"/>
        <end position="454"/>
    </location>
</feature>
<evidence type="ECO:0000313" key="4">
    <source>
        <dbReference type="Proteomes" id="UP000001568"/>
    </source>
</evidence>
<accession>A4RXC9</accession>